<comment type="cofactor">
    <cofactor evidence="2">
        <name>[4Fe-4S] cluster</name>
        <dbReference type="ChEBI" id="CHEBI:49883"/>
    </cofactor>
</comment>
<dbReference type="InterPro" id="IPR011712">
    <property type="entry name" value="Sig_transdc_His_kin_sub3_dim/P"/>
</dbReference>
<proteinExistence type="predicted"/>
<protein>
    <recommendedName>
        <fullName evidence="5">Oxygen sensor histidine kinase NreB</fullName>
        <ecNumber evidence="4">2.7.13.3</ecNumber>
    </recommendedName>
    <alternativeName>
        <fullName evidence="18">Nitrogen regulation protein B</fullName>
    </alternativeName>
</protein>
<evidence type="ECO:0000256" key="21">
    <source>
        <dbReference type="SAM" id="SignalP"/>
    </source>
</evidence>
<dbReference type="EMBL" id="SBIW01000004">
    <property type="protein sequence ID" value="RWY52515.1"/>
    <property type="molecule type" value="Genomic_DNA"/>
</dbReference>
<dbReference type="PRINTS" id="PR00344">
    <property type="entry name" value="BCTRLSENSOR"/>
</dbReference>
<comment type="caution">
    <text evidence="23">The sequence shown here is derived from an EMBL/GenBank/DDBJ whole genome shotgun (WGS) entry which is preliminary data.</text>
</comment>
<keyword evidence="20" id="KW-0812">Transmembrane</keyword>
<evidence type="ECO:0000256" key="8">
    <source>
        <dbReference type="ARBA" id="ARBA00022553"/>
    </source>
</evidence>
<dbReference type="GO" id="GO:0016020">
    <property type="term" value="C:membrane"/>
    <property type="evidence" value="ECO:0007669"/>
    <property type="project" value="InterPro"/>
</dbReference>
<dbReference type="Gene3D" id="3.30.565.10">
    <property type="entry name" value="Histidine kinase-like ATPase, C-terminal domain"/>
    <property type="match status" value="1"/>
</dbReference>
<evidence type="ECO:0000259" key="22">
    <source>
        <dbReference type="PROSITE" id="PS50109"/>
    </source>
</evidence>
<dbReference type="PROSITE" id="PS50005">
    <property type="entry name" value="TPR"/>
    <property type="match status" value="1"/>
</dbReference>
<dbReference type="SMART" id="SM00387">
    <property type="entry name" value="HATPase_c"/>
    <property type="match status" value="1"/>
</dbReference>
<dbReference type="SMART" id="SM00028">
    <property type="entry name" value="TPR"/>
    <property type="match status" value="5"/>
</dbReference>
<dbReference type="GO" id="GO:0005737">
    <property type="term" value="C:cytoplasm"/>
    <property type="evidence" value="ECO:0007669"/>
    <property type="project" value="UniProtKB-SubCell"/>
</dbReference>
<dbReference type="GO" id="GO:0005524">
    <property type="term" value="F:ATP binding"/>
    <property type="evidence" value="ECO:0007669"/>
    <property type="project" value="UniProtKB-KW"/>
</dbReference>
<gene>
    <name evidence="23" type="ORF">EPL05_11465</name>
</gene>
<dbReference type="Proteomes" id="UP000286701">
    <property type="component" value="Unassembled WGS sequence"/>
</dbReference>
<evidence type="ECO:0000256" key="9">
    <source>
        <dbReference type="ARBA" id="ARBA00022679"/>
    </source>
</evidence>
<dbReference type="SUPFAM" id="SSF48452">
    <property type="entry name" value="TPR-like"/>
    <property type="match status" value="2"/>
</dbReference>
<dbReference type="InterPro" id="IPR011990">
    <property type="entry name" value="TPR-like_helical_dom_sf"/>
</dbReference>
<dbReference type="Gene3D" id="1.20.5.1930">
    <property type="match status" value="1"/>
</dbReference>
<keyword evidence="7" id="KW-0963">Cytoplasm</keyword>
<evidence type="ECO:0000313" key="24">
    <source>
        <dbReference type="Proteomes" id="UP000286701"/>
    </source>
</evidence>
<evidence type="ECO:0000256" key="6">
    <source>
        <dbReference type="ARBA" id="ARBA00022485"/>
    </source>
</evidence>
<dbReference type="PANTHER" id="PTHR24421:SF10">
    <property type="entry name" value="NITRATE_NITRITE SENSOR PROTEIN NARQ"/>
    <property type="match status" value="1"/>
</dbReference>
<evidence type="ECO:0000256" key="16">
    <source>
        <dbReference type="ARBA" id="ARBA00023014"/>
    </source>
</evidence>
<evidence type="ECO:0000256" key="17">
    <source>
        <dbReference type="ARBA" id="ARBA00024827"/>
    </source>
</evidence>
<dbReference type="Gene3D" id="1.25.40.10">
    <property type="entry name" value="Tetratricopeptide repeat domain"/>
    <property type="match status" value="2"/>
</dbReference>
<keyword evidence="9" id="KW-0808">Transferase</keyword>
<sequence length="645" mass="72222">MKRFTLALLLLPFFSHAQNPTVDSLKKALTQAKADTTKASIYYQMAMELQGIDPPAAQKMADQALAISQKANYYKGVANVYYFKVAQSNYGGDFEGMRVNAEKCLEISLKHNLLTNQALGYNGLGIYYWQTGNYTAAIKNHLAALKIRERLTDEKGIASSAGNLGMVYLDNEKLNEAEKYATIGLEMGKKIGNPNIQINCMHTLANLYSARKDYTKALKIDKEAIIICEQTGNKRGLSQIYSNMAHCYGELKLYDKSLSYNFKTLETDIFFGDEKQQSDTYLNIGEVYKDKGQYAEAIKWLKKSLPLAQKTQYKQGEKNIYRVLSIVYEKMGRYPEALEAGRKYQDLSASIVNENNDKQIATMQTVYETEKKEARISILNKENTIQKLSISSRNKTIGIIAGLFLLSLIMGGLFYNRHQLKQKALMQKQMLEQQDVLTKAVVNAEENERKRIASDLHDGVGQLFSAVKMNLGGLFDRITMDREEDRFLAENTLALVEESCKEVRTISHQMMPNMLLRSGIASDLKSFIEKIDADSLKVSLEASGFKSRLESTVETMLYRVIQESINNVIKHAKATHLNITLNRTAAGITAIIKDNGVGFDSSKAENFTGIGLKNIQTRIAYLKGTIAYNSAPGQGTAVNIYVPVG</sequence>
<dbReference type="InterPro" id="IPR005467">
    <property type="entry name" value="His_kinase_dom"/>
</dbReference>
<feature type="signal peptide" evidence="21">
    <location>
        <begin position="1"/>
        <end position="17"/>
    </location>
</feature>
<keyword evidence="13" id="KW-0067">ATP-binding</keyword>
<evidence type="ECO:0000256" key="1">
    <source>
        <dbReference type="ARBA" id="ARBA00000085"/>
    </source>
</evidence>
<dbReference type="SUPFAM" id="SSF55874">
    <property type="entry name" value="ATPase domain of HSP90 chaperone/DNA topoisomerase II/histidine kinase"/>
    <property type="match status" value="1"/>
</dbReference>
<evidence type="ECO:0000256" key="4">
    <source>
        <dbReference type="ARBA" id="ARBA00012438"/>
    </source>
</evidence>
<comment type="catalytic activity">
    <reaction evidence="1">
        <text>ATP + protein L-histidine = ADP + protein N-phospho-L-histidine.</text>
        <dbReference type="EC" id="2.7.13.3"/>
    </reaction>
</comment>
<keyword evidence="24" id="KW-1185">Reference proteome</keyword>
<keyword evidence="10" id="KW-0479">Metal-binding</keyword>
<evidence type="ECO:0000256" key="12">
    <source>
        <dbReference type="ARBA" id="ARBA00022777"/>
    </source>
</evidence>
<comment type="subcellular location">
    <subcellularLocation>
        <location evidence="3">Cytoplasm</location>
    </subcellularLocation>
</comment>
<evidence type="ECO:0000256" key="3">
    <source>
        <dbReference type="ARBA" id="ARBA00004496"/>
    </source>
</evidence>
<evidence type="ECO:0000256" key="13">
    <source>
        <dbReference type="ARBA" id="ARBA00022840"/>
    </source>
</evidence>
<evidence type="ECO:0000256" key="15">
    <source>
        <dbReference type="ARBA" id="ARBA00023012"/>
    </source>
</evidence>
<keyword evidence="21" id="KW-0732">Signal</keyword>
<dbReference type="GO" id="GO:0000155">
    <property type="term" value="F:phosphorelay sensor kinase activity"/>
    <property type="evidence" value="ECO:0007669"/>
    <property type="project" value="InterPro"/>
</dbReference>
<evidence type="ECO:0000256" key="18">
    <source>
        <dbReference type="ARBA" id="ARBA00030800"/>
    </source>
</evidence>
<dbReference type="InterPro" id="IPR036890">
    <property type="entry name" value="HATPase_C_sf"/>
</dbReference>
<dbReference type="PROSITE" id="PS50109">
    <property type="entry name" value="HIS_KIN"/>
    <property type="match status" value="1"/>
</dbReference>
<keyword evidence="14" id="KW-0408">Iron</keyword>
<dbReference type="Pfam" id="PF07730">
    <property type="entry name" value="HisKA_3"/>
    <property type="match status" value="1"/>
</dbReference>
<dbReference type="RefSeq" id="WP_128534101.1">
    <property type="nucleotide sequence ID" value="NZ_SBIW01000004.1"/>
</dbReference>
<evidence type="ECO:0000313" key="23">
    <source>
        <dbReference type="EMBL" id="RWY52515.1"/>
    </source>
</evidence>
<keyword evidence="11" id="KW-0547">Nucleotide-binding</keyword>
<evidence type="ECO:0000256" key="7">
    <source>
        <dbReference type="ARBA" id="ARBA00022490"/>
    </source>
</evidence>
<dbReference type="Pfam" id="PF13424">
    <property type="entry name" value="TPR_12"/>
    <property type="match status" value="3"/>
</dbReference>
<accession>A0A444MPH1</accession>
<reference evidence="23 24" key="1">
    <citation type="submission" date="2019-01" db="EMBL/GenBank/DDBJ databases">
        <title>Mucilaginibacter antarcticum sp. nov., isolated from antarctic soil.</title>
        <authorList>
            <person name="Yan Y.-Q."/>
            <person name="Du Z.-J."/>
        </authorList>
    </citation>
    <scope>NUCLEOTIDE SEQUENCE [LARGE SCALE GENOMIC DNA]</scope>
    <source>
        <strain evidence="23 24">F01003</strain>
    </source>
</reference>
<keyword evidence="20" id="KW-0472">Membrane</keyword>
<evidence type="ECO:0000256" key="11">
    <source>
        <dbReference type="ARBA" id="ARBA00022741"/>
    </source>
</evidence>
<dbReference type="GO" id="GO:0046983">
    <property type="term" value="F:protein dimerization activity"/>
    <property type="evidence" value="ECO:0007669"/>
    <property type="project" value="InterPro"/>
</dbReference>
<dbReference type="InterPro" id="IPR003594">
    <property type="entry name" value="HATPase_dom"/>
</dbReference>
<comment type="function">
    <text evidence="17">Member of the two-component regulatory system NreB/NreC involved in the control of dissimilatory nitrate/nitrite reduction in response to oxygen. NreB functions as a direct oxygen sensor histidine kinase which is autophosphorylated, in the absence of oxygen, probably at the conserved histidine residue, and transfers its phosphate group probably to a conserved aspartate residue of NreC. NreB/NreC activates the expression of the nitrate (narGHJI) and nitrite (nir) reductase operons, as well as the putative nitrate transporter gene narT.</text>
</comment>
<keyword evidence="19" id="KW-0802">TPR repeat</keyword>
<keyword evidence="6" id="KW-0004">4Fe-4S</keyword>
<keyword evidence="8" id="KW-0597">Phosphoprotein</keyword>
<feature type="domain" description="Histidine kinase" evidence="22">
    <location>
        <begin position="557"/>
        <end position="645"/>
    </location>
</feature>
<dbReference type="EC" id="2.7.13.3" evidence="4"/>
<evidence type="ECO:0000256" key="20">
    <source>
        <dbReference type="SAM" id="Phobius"/>
    </source>
</evidence>
<dbReference type="InterPro" id="IPR004358">
    <property type="entry name" value="Sig_transdc_His_kin-like_C"/>
</dbReference>
<dbReference type="GO" id="GO:0046872">
    <property type="term" value="F:metal ion binding"/>
    <property type="evidence" value="ECO:0007669"/>
    <property type="project" value="UniProtKB-KW"/>
</dbReference>
<dbReference type="InterPro" id="IPR019734">
    <property type="entry name" value="TPR_rpt"/>
</dbReference>
<feature type="transmembrane region" description="Helical" evidence="20">
    <location>
        <begin position="397"/>
        <end position="416"/>
    </location>
</feature>
<dbReference type="CDD" id="cd16917">
    <property type="entry name" value="HATPase_UhpB-NarQ-NarX-like"/>
    <property type="match status" value="1"/>
</dbReference>
<keyword evidence="15" id="KW-0902">Two-component regulatory system</keyword>
<evidence type="ECO:0000256" key="5">
    <source>
        <dbReference type="ARBA" id="ARBA00017322"/>
    </source>
</evidence>
<evidence type="ECO:0000256" key="19">
    <source>
        <dbReference type="PROSITE-ProRule" id="PRU00339"/>
    </source>
</evidence>
<dbReference type="OrthoDB" id="9778366at2"/>
<keyword evidence="16" id="KW-0411">Iron-sulfur</keyword>
<dbReference type="AlphaFoldDB" id="A0A444MPH1"/>
<evidence type="ECO:0000256" key="14">
    <source>
        <dbReference type="ARBA" id="ARBA00023004"/>
    </source>
</evidence>
<evidence type="ECO:0000256" key="2">
    <source>
        <dbReference type="ARBA" id="ARBA00001966"/>
    </source>
</evidence>
<dbReference type="Pfam" id="PF02518">
    <property type="entry name" value="HATPase_c"/>
    <property type="match status" value="1"/>
</dbReference>
<organism evidence="23 24">
    <name type="scientific">Mucilaginibacter gilvus</name>
    <dbReference type="NCBI Taxonomy" id="2305909"/>
    <lineage>
        <taxon>Bacteria</taxon>
        <taxon>Pseudomonadati</taxon>
        <taxon>Bacteroidota</taxon>
        <taxon>Sphingobacteriia</taxon>
        <taxon>Sphingobacteriales</taxon>
        <taxon>Sphingobacteriaceae</taxon>
        <taxon>Mucilaginibacter</taxon>
    </lineage>
</organism>
<name>A0A444MPH1_9SPHI</name>
<feature type="repeat" description="TPR" evidence="19">
    <location>
        <begin position="278"/>
        <end position="311"/>
    </location>
</feature>
<dbReference type="InterPro" id="IPR050482">
    <property type="entry name" value="Sensor_HK_TwoCompSys"/>
</dbReference>
<feature type="chain" id="PRO_5019319015" description="Oxygen sensor histidine kinase NreB" evidence="21">
    <location>
        <begin position="18"/>
        <end position="645"/>
    </location>
</feature>
<keyword evidence="20" id="KW-1133">Transmembrane helix</keyword>
<dbReference type="PANTHER" id="PTHR24421">
    <property type="entry name" value="NITRATE/NITRITE SENSOR PROTEIN NARX-RELATED"/>
    <property type="match status" value="1"/>
</dbReference>
<dbReference type="GO" id="GO:0051539">
    <property type="term" value="F:4 iron, 4 sulfur cluster binding"/>
    <property type="evidence" value="ECO:0007669"/>
    <property type="project" value="UniProtKB-KW"/>
</dbReference>
<keyword evidence="12" id="KW-0418">Kinase</keyword>
<evidence type="ECO:0000256" key="10">
    <source>
        <dbReference type="ARBA" id="ARBA00022723"/>
    </source>
</evidence>